<accession>A0A562B9T9</accession>
<dbReference type="Pfam" id="PF12146">
    <property type="entry name" value="Hydrolase_4"/>
    <property type="match status" value="1"/>
</dbReference>
<organism evidence="2 3">
    <name type="scientific">Cupriavidus gilardii J11</name>
    <dbReference type="NCBI Taxonomy" id="936133"/>
    <lineage>
        <taxon>Bacteria</taxon>
        <taxon>Pseudomonadati</taxon>
        <taxon>Pseudomonadota</taxon>
        <taxon>Betaproteobacteria</taxon>
        <taxon>Burkholderiales</taxon>
        <taxon>Burkholderiaceae</taxon>
        <taxon>Cupriavidus</taxon>
    </lineage>
</organism>
<gene>
    <name evidence="2" type="ORF">L602_000400000480</name>
</gene>
<dbReference type="InterPro" id="IPR029058">
    <property type="entry name" value="AB_hydrolase_fold"/>
</dbReference>
<dbReference type="EMBL" id="VLJN01000034">
    <property type="protein sequence ID" value="TWG81729.1"/>
    <property type="molecule type" value="Genomic_DNA"/>
</dbReference>
<dbReference type="PANTHER" id="PTHR42103">
    <property type="entry name" value="ALPHA/BETA-HYDROLASES SUPERFAMILY PROTEIN"/>
    <property type="match status" value="1"/>
</dbReference>
<name>A0A562B9T9_9BURK</name>
<evidence type="ECO:0000259" key="1">
    <source>
        <dbReference type="Pfam" id="PF12146"/>
    </source>
</evidence>
<reference evidence="2 3" key="1">
    <citation type="submission" date="2019-07" db="EMBL/GenBank/DDBJ databases">
        <title>Genome sequencing of lignin-degrading bacterial isolates.</title>
        <authorList>
            <person name="Gladden J."/>
        </authorList>
    </citation>
    <scope>NUCLEOTIDE SEQUENCE [LARGE SCALE GENOMIC DNA]</scope>
    <source>
        <strain evidence="2 3">J11</strain>
    </source>
</reference>
<dbReference type="PANTHER" id="PTHR42103:SF2">
    <property type="entry name" value="AB HYDROLASE-1 DOMAIN-CONTAINING PROTEIN"/>
    <property type="match status" value="1"/>
</dbReference>
<proteinExistence type="predicted"/>
<dbReference type="AlphaFoldDB" id="A0A562B9T9"/>
<dbReference type="Proteomes" id="UP000318141">
    <property type="component" value="Unassembled WGS sequence"/>
</dbReference>
<evidence type="ECO:0000313" key="2">
    <source>
        <dbReference type="EMBL" id="TWG81729.1"/>
    </source>
</evidence>
<dbReference type="SUPFAM" id="SSF53474">
    <property type="entry name" value="alpha/beta-Hydrolases"/>
    <property type="match status" value="1"/>
</dbReference>
<dbReference type="InterPro" id="IPR022742">
    <property type="entry name" value="Hydrolase_4"/>
</dbReference>
<keyword evidence="3" id="KW-1185">Reference proteome</keyword>
<sequence>MVSPSPTQQILLRGEAGQIELLVDRPAASPRGVAVVAHPHPMQGGTATHKVPQQLAKVLVARGYLVVRPNFRGVGATEGQHDGGKGETRDTIAVIEHLRKEHPGLPMVLAGFSFGAFVMAHAAAVLADRGIAFPHLILTGMPWGEVHTGSNYDTPAVAPTALVVHGEQDDRVTLSAIFEWARPQQMPVVVIPGANHFFTGKLAVLGRVVDGYLDGVERGLITG</sequence>
<evidence type="ECO:0000313" key="3">
    <source>
        <dbReference type="Proteomes" id="UP000318141"/>
    </source>
</evidence>
<dbReference type="OrthoDB" id="9800435at2"/>
<comment type="caution">
    <text evidence="2">The sequence shown here is derived from an EMBL/GenBank/DDBJ whole genome shotgun (WGS) entry which is preliminary data.</text>
</comment>
<dbReference type="Gene3D" id="3.40.50.1820">
    <property type="entry name" value="alpha/beta hydrolase"/>
    <property type="match status" value="1"/>
</dbReference>
<feature type="domain" description="Serine aminopeptidase S33" evidence="1">
    <location>
        <begin position="44"/>
        <end position="139"/>
    </location>
</feature>
<protein>
    <recommendedName>
        <fullName evidence="1">Serine aminopeptidase S33 domain-containing protein</fullName>
    </recommendedName>
</protein>